<evidence type="ECO:0000259" key="6">
    <source>
        <dbReference type="Pfam" id="PF01782"/>
    </source>
</evidence>
<keyword evidence="2" id="KW-0690">Ribosome biogenesis</keyword>
<dbReference type="Gene3D" id="2.40.30.60">
    <property type="entry name" value="RimM"/>
    <property type="match status" value="1"/>
</dbReference>
<dbReference type="InterPro" id="IPR011961">
    <property type="entry name" value="RimM"/>
</dbReference>
<reference evidence="8" key="1">
    <citation type="journal article" date="2019" name="Int. J. Syst. Evol. Microbiol.">
        <title>The Global Catalogue of Microorganisms (GCM) 10K type strain sequencing project: providing services to taxonomists for standard genome sequencing and annotation.</title>
        <authorList>
            <consortium name="The Broad Institute Genomics Platform"/>
            <consortium name="The Broad Institute Genome Sequencing Center for Infectious Disease"/>
            <person name="Wu L."/>
            <person name="Ma J."/>
        </authorList>
    </citation>
    <scope>NUCLEOTIDE SEQUENCE [LARGE SCALE GENOMIC DNA]</scope>
    <source>
        <strain evidence="8">NBRC 112299</strain>
    </source>
</reference>
<dbReference type="InterPro" id="IPR009000">
    <property type="entry name" value="Transl_B-barrel_sf"/>
</dbReference>
<evidence type="ECO:0000313" key="8">
    <source>
        <dbReference type="Proteomes" id="UP001157125"/>
    </source>
</evidence>
<dbReference type="InterPro" id="IPR036976">
    <property type="entry name" value="RimM_N_sf"/>
</dbReference>
<dbReference type="Pfam" id="PF01782">
    <property type="entry name" value="RimM"/>
    <property type="match status" value="1"/>
</dbReference>
<evidence type="ECO:0000313" key="7">
    <source>
        <dbReference type="EMBL" id="GMA37022.1"/>
    </source>
</evidence>
<accession>A0ABQ6IIN6</accession>
<sequence length="157" mass="17342">MFPGSRAGPQAPYPGHHEVTVARIGRAHGLKGEVSVEVRTDIPDERLIPGETYETQPSTAGPLTITNVRTQAGRWYLRFDEIADRDAAEAARGVELVIDGDESDEDDAWYVHEPGRSRGGAPRRHAGRRRRRPAQHARSRCAGRQGAGRAPRHDPVR</sequence>
<dbReference type="PANTHER" id="PTHR33692">
    <property type="entry name" value="RIBOSOME MATURATION FACTOR RIMM"/>
    <property type="match status" value="1"/>
</dbReference>
<dbReference type="PANTHER" id="PTHR33692:SF1">
    <property type="entry name" value="RIBOSOME MATURATION FACTOR RIMM"/>
    <property type="match status" value="1"/>
</dbReference>
<feature type="compositionally biased region" description="Basic residues" evidence="5">
    <location>
        <begin position="121"/>
        <end position="141"/>
    </location>
</feature>
<dbReference type="Proteomes" id="UP001157125">
    <property type="component" value="Unassembled WGS sequence"/>
</dbReference>
<evidence type="ECO:0000256" key="1">
    <source>
        <dbReference type="ARBA" id="ARBA00022490"/>
    </source>
</evidence>
<keyword evidence="1" id="KW-0963">Cytoplasm</keyword>
<organism evidence="7 8">
    <name type="scientific">Demequina litorisediminis</name>
    <dbReference type="NCBI Taxonomy" id="1849022"/>
    <lineage>
        <taxon>Bacteria</taxon>
        <taxon>Bacillati</taxon>
        <taxon>Actinomycetota</taxon>
        <taxon>Actinomycetes</taxon>
        <taxon>Micrococcales</taxon>
        <taxon>Demequinaceae</taxon>
        <taxon>Demequina</taxon>
    </lineage>
</organism>
<proteinExistence type="predicted"/>
<evidence type="ECO:0000256" key="2">
    <source>
        <dbReference type="ARBA" id="ARBA00022517"/>
    </source>
</evidence>
<feature type="compositionally biased region" description="Polar residues" evidence="5">
    <location>
        <begin position="53"/>
        <end position="62"/>
    </location>
</feature>
<keyword evidence="8" id="KW-1185">Reference proteome</keyword>
<evidence type="ECO:0000256" key="4">
    <source>
        <dbReference type="ARBA" id="ARBA00023186"/>
    </source>
</evidence>
<keyword evidence="4" id="KW-0143">Chaperone</keyword>
<comment type="caution">
    <text evidence="7">The sequence shown here is derived from an EMBL/GenBank/DDBJ whole genome shotgun (WGS) entry which is preliminary data.</text>
</comment>
<feature type="region of interest" description="Disordered" evidence="5">
    <location>
        <begin position="102"/>
        <end position="157"/>
    </location>
</feature>
<dbReference type="InterPro" id="IPR002676">
    <property type="entry name" value="RimM_N"/>
</dbReference>
<dbReference type="EMBL" id="BSUN01000001">
    <property type="protein sequence ID" value="GMA37022.1"/>
    <property type="molecule type" value="Genomic_DNA"/>
</dbReference>
<evidence type="ECO:0000256" key="3">
    <source>
        <dbReference type="ARBA" id="ARBA00022552"/>
    </source>
</evidence>
<gene>
    <name evidence="7" type="ORF">GCM10025876_32260</name>
</gene>
<keyword evidence="3" id="KW-0698">rRNA processing</keyword>
<dbReference type="SUPFAM" id="SSF50447">
    <property type="entry name" value="Translation proteins"/>
    <property type="match status" value="1"/>
</dbReference>
<protein>
    <recommendedName>
        <fullName evidence="6">RimM N-terminal domain-containing protein</fullName>
    </recommendedName>
</protein>
<feature type="region of interest" description="Disordered" evidence="5">
    <location>
        <begin position="43"/>
        <end position="62"/>
    </location>
</feature>
<feature type="domain" description="RimM N-terminal" evidence="6">
    <location>
        <begin position="21"/>
        <end position="100"/>
    </location>
</feature>
<evidence type="ECO:0000256" key="5">
    <source>
        <dbReference type="SAM" id="MobiDB-lite"/>
    </source>
</evidence>
<name>A0ABQ6IIN6_9MICO</name>